<keyword evidence="2" id="KW-1185">Reference proteome</keyword>
<accession>A0A849KQ09</accession>
<dbReference type="RefSeq" id="WP_113464155.1">
    <property type="nucleotide sequence ID" value="NZ_JABFCY010000010.1"/>
</dbReference>
<dbReference type="AlphaFoldDB" id="A0A849KQ09"/>
<organism evidence="1 2">
    <name type="scientific">Ochrobactrum soli</name>
    <dbReference type="NCBI Taxonomy" id="2448455"/>
    <lineage>
        <taxon>Bacteria</taxon>
        <taxon>Pseudomonadati</taxon>
        <taxon>Pseudomonadota</taxon>
        <taxon>Alphaproteobacteria</taxon>
        <taxon>Hyphomicrobiales</taxon>
        <taxon>Brucellaceae</taxon>
        <taxon>Brucella/Ochrobactrum group</taxon>
        <taxon>Ochrobactrum</taxon>
    </lineage>
</organism>
<sequence length="86" mass="9696">MGSERLYKIKRKGTSLNLRYEIDGEPMFQPLWISDIMALRPMLGIELIRDETFAPTMPISVYLDATAIGGTARPHDLRGLFIADLS</sequence>
<proteinExistence type="predicted"/>
<gene>
    <name evidence="1" type="ORF">HKX02_15945</name>
</gene>
<evidence type="ECO:0000313" key="1">
    <source>
        <dbReference type="EMBL" id="NNU61727.1"/>
    </source>
</evidence>
<protein>
    <submittedName>
        <fullName evidence="1">Uncharacterized protein</fullName>
    </submittedName>
</protein>
<dbReference type="EMBL" id="JABFCY010000010">
    <property type="protein sequence ID" value="NNU61727.1"/>
    <property type="molecule type" value="Genomic_DNA"/>
</dbReference>
<evidence type="ECO:0000313" key="2">
    <source>
        <dbReference type="Proteomes" id="UP000574931"/>
    </source>
</evidence>
<reference evidence="1 2" key="1">
    <citation type="submission" date="2020-05" db="EMBL/GenBank/DDBJ databases">
        <title>Draft Genome Sequence of Ochrobactrum soli Isolated from Stable Fly Gut.</title>
        <authorList>
            <person name="Pileggi M.T."/>
            <person name="Vazhakkala L.J."/>
            <person name="Wong C.N."/>
        </authorList>
    </citation>
    <scope>NUCLEOTIDE SEQUENCE [LARGE SCALE GENOMIC DNA]</scope>
    <source>
        <strain evidence="1 2">MTP-C0764</strain>
    </source>
</reference>
<name>A0A849KQ09_9HYPH</name>
<dbReference type="Proteomes" id="UP000574931">
    <property type="component" value="Unassembled WGS sequence"/>
</dbReference>
<comment type="caution">
    <text evidence="1">The sequence shown here is derived from an EMBL/GenBank/DDBJ whole genome shotgun (WGS) entry which is preliminary data.</text>
</comment>